<name>G8WU02_STREN</name>
<accession>G8WU02</accession>
<gene>
    <name evidence="1" type="ordered locus">SCATT_24530</name>
</gene>
<keyword evidence="2" id="KW-1185">Reference proteome</keyword>
<dbReference type="AlphaFoldDB" id="G8WU02"/>
<dbReference type="PATRIC" id="fig|1003195.29.peg.2459"/>
<dbReference type="HOGENOM" id="CLU_3104203_0_0_11"/>
<evidence type="ECO:0000313" key="1">
    <source>
        <dbReference type="EMBL" id="AEW94824.1"/>
    </source>
</evidence>
<organism evidence="1 2">
    <name type="scientific">Streptantibioticus cattleyicolor (strain ATCC 35852 / DSM 46488 / JCM 4925 / NBRC 14057 / NRRL 8057)</name>
    <name type="common">Streptomyces cattleya</name>
    <dbReference type="NCBI Taxonomy" id="1003195"/>
    <lineage>
        <taxon>Bacteria</taxon>
        <taxon>Bacillati</taxon>
        <taxon>Actinomycetota</taxon>
        <taxon>Actinomycetes</taxon>
        <taxon>Kitasatosporales</taxon>
        <taxon>Streptomycetaceae</taxon>
        <taxon>Streptantibioticus</taxon>
    </lineage>
</organism>
<proteinExistence type="predicted"/>
<dbReference type="EMBL" id="CP003219">
    <property type="protein sequence ID" value="AEW94824.1"/>
    <property type="molecule type" value="Genomic_DNA"/>
</dbReference>
<protein>
    <submittedName>
        <fullName evidence="1">Uncharacterized protein</fullName>
    </submittedName>
</protein>
<reference evidence="2" key="1">
    <citation type="submission" date="2011-12" db="EMBL/GenBank/DDBJ databases">
        <title>Complete genome sequence of Streptomyces cattleya strain DSM 46488.</title>
        <authorList>
            <person name="Ou H.-Y."/>
            <person name="Li P."/>
            <person name="Zhao C."/>
            <person name="O'Hagan D."/>
            <person name="Deng Z."/>
        </authorList>
    </citation>
    <scope>NUCLEOTIDE SEQUENCE [LARGE SCALE GENOMIC DNA]</scope>
    <source>
        <strain evidence="2">ATCC 35852 / DSM 46488 / JCM 4925 / NBRC 14057 / NRRL 8057</strain>
    </source>
</reference>
<dbReference type="STRING" id="1003195.SCATT_24530"/>
<evidence type="ECO:0000313" key="2">
    <source>
        <dbReference type="Proteomes" id="UP000007842"/>
    </source>
</evidence>
<dbReference type="Proteomes" id="UP000007842">
    <property type="component" value="Chromosome"/>
</dbReference>
<dbReference type="KEGG" id="scy:SCATT_24530"/>
<sequence>MFTCHPPVRPLLRGYDVFHGDGRIRAALFCISLVVMTSHVPTGSTIRWSDP</sequence>